<dbReference type="GO" id="GO:0046872">
    <property type="term" value="F:metal ion binding"/>
    <property type="evidence" value="ECO:0007669"/>
    <property type="project" value="UniProtKB-KW"/>
</dbReference>
<keyword evidence="5" id="KW-0812">Transmembrane</keyword>
<dbReference type="CDD" id="cd00519">
    <property type="entry name" value="Lipase_3"/>
    <property type="match status" value="1"/>
</dbReference>
<keyword evidence="12" id="KW-0472">Membrane</keyword>
<dbReference type="InterPro" id="IPR052214">
    <property type="entry name" value="DAG_Lipase-Related"/>
</dbReference>
<evidence type="ECO:0000313" key="17">
    <source>
        <dbReference type="Proteomes" id="UP001210925"/>
    </source>
</evidence>
<feature type="domain" description="Fungal lipase-type" evidence="15">
    <location>
        <begin position="308"/>
        <end position="450"/>
    </location>
</feature>
<proteinExistence type="predicted"/>
<dbReference type="SUPFAM" id="SSF53474">
    <property type="entry name" value="alpha/beta-Hydrolases"/>
    <property type="match status" value="1"/>
</dbReference>
<evidence type="ECO:0000259" key="15">
    <source>
        <dbReference type="Pfam" id="PF01764"/>
    </source>
</evidence>
<evidence type="ECO:0000256" key="3">
    <source>
        <dbReference type="ARBA" id="ARBA00022475"/>
    </source>
</evidence>
<evidence type="ECO:0000256" key="6">
    <source>
        <dbReference type="ARBA" id="ARBA00022723"/>
    </source>
</evidence>
<dbReference type="InterPro" id="IPR029058">
    <property type="entry name" value="AB_hydrolase_fold"/>
</dbReference>
<evidence type="ECO:0000256" key="14">
    <source>
        <dbReference type="ARBA" id="ARBA00026104"/>
    </source>
</evidence>
<evidence type="ECO:0000256" key="8">
    <source>
        <dbReference type="ARBA" id="ARBA00022837"/>
    </source>
</evidence>
<comment type="catalytic activity">
    <reaction evidence="13">
        <text>a 1,2-diacyl-sn-glycerol + H2O = a 2-acylglycerol + a fatty acid + H(+)</text>
        <dbReference type="Rhea" id="RHEA:33275"/>
        <dbReference type="ChEBI" id="CHEBI:15377"/>
        <dbReference type="ChEBI" id="CHEBI:15378"/>
        <dbReference type="ChEBI" id="CHEBI:17389"/>
        <dbReference type="ChEBI" id="CHEBI:17815"/>
        <dbReference type="ChEBI" id="CHEBI:28868"/>
        <dbReference type="EC" id="3.1.1.116"/>
    </reaction>
    <physiologicalReaction direction="left-to-right" evidence="13">
        <dbReference type="Rhea" id="RHEA:33276"/>
    </physiologicalReaction>
</comment>
<name>A0AAD5UG15_9FUNG</name>
<protein>
    <recommendedName>
        <fullName evidence="14">sn-1-specific diacylglycerol lipase</fullName>
        <ecNumber evidence="14">3.1.1.116</ecNumber>
    </recommendedName>
</protein>
<evidence type="ECO:0000313" key="16">
    <source>
        <dbReference type="EMBL" id="KAJ3256725.1"/>
    </source>
</evidence>
<comment type="cofactor">
    <cofactor evidence="1">
        <name>Ca(2+)</name>
        <dbReference type="ChEBI" id="CHEBI:29108"/>
    </cofactor>
</comment>
<evidence type="ECO:0000256" key="7">
    <source>
        <dbReference type="ARBA" id="ARBA00022801"/>
    </source>
</evidence>
<keyword evidence="7" id="KW-0378">Hydrolase</keyword>
<keyword evidence="9" id="KW-0442">Lipid degradation</keyword>
<evidence type="ECO:0000256" key="12">
    <source>
        <dbReference type="ARBA" id="ARBA00023136"/>
    </source>
</evidence>
<reference evidence="16" key="1">
    <citation type="submission" date="2020-05" db="EMBL/GenBank/DDBJ databases">
        <title>Phylogenomic resolution of chytrid fungi.</title>
        <authorList>
            <person name="Stajich J.E."/>
            <person name="Amses K."/>
            <person name="Simmons R."/>
            <person name="Seto K."/>
            <person name="Myers J."/>
            <person name="Bonds A."/>
            <person name="Quandt C.A."/>
            <person name="Barry K."/>
            <person name="Liu P."/>
            <person name="Grigoriev I."/>
            <person name="Longcore J.E."/>
            <person name="James T.Y."/>
        </authorList>
    </citation>
    <scope>NUCLEOTIDE SEQUENCE</scope>
    <source>
        <strain evidence="16">PLAUS21</strain>
    </source>
</reference>
<evidence type="ECO:0000256" key="4">
    <source>
        <dbReference type="ARBA" id="ARBA00022553"/>
    </source>
</evidence>
<keyword evidence="6" id="KW-0479">Metal-binding</keyword>
<dbReference type="PANTHER" id="PTHR45792:SF8">
    <property type="entry name" value="DIACYLGLYCEROL LIPASE-ALPHA"/>
    <property type="match status" value="1"/>
</dbReference>
<dbReference type="AlphaFoldDB" id="A0AAD5UG15"/>
<keyword evidence="3" id="KW-1003">Cell membrane</keyword>
<comment type="subcellular location">
    <subcellularLocation>
        <location evidence="2">Cell membrane</location>
        <topology evidence="2">Multi-pass membrane protein</topology>
    </subcellularLocation>
</comment>
<evidence type="ECO:0000256" key="11">
    <source>
        <dbReference type="ARBA" id="ARBA00023098"/>
    </source>
</evidence>
<dbReference type="InterPro" id="IPR002921">
    <property type="entry name" value="Fungal_lipase-type"/>
</dbReference>
<dbReference type="EMBL" id="JADGKB010000047">
    <property type="protein sequence ID" value="KAJ3256725.1"/>
    <property type="molecule type" value="Genomic_DNA"/>
</dbReference>
<evidence type="ECO:0000256" key="5">
    <source>
        <dbReference type="ARBA" id="ARBA00022692"/>
    </source>
</evidence>
<evidence type="ECO:0000256" key="10">
    <source>
        <dbReference type="ARBA" id="ARBA00022989"/>
    </source>
</evidence>
<dbReference type="PANTHER" id="PTHR45792">
    <property type="entry name" value="DIACYLGLYCEROL LIPASE HOMOLOG-RELATED"/>
    <property type="match status" value="1"/>
</dbReference>
<keyword evidence="17" id="KW-1185">Reference proteome</keyword>
<gene>
    <name evidence="16" type="ORF">HK103_005220</name>
</gene>
<dbReference type="GO" id="GO:0019369">
    <property type="term" value="P:arachidonate metabolic process"/>
    <property type="evidence" value="ECO:0007669"/>
    <property type="project" value="TreeGrafter"/>
</dbReference>
<dbReference type="Pfam" id="PF01764">
    <property type="entry name" value="Lipase_3"/>
    <property type="match status" value="1"/>
</dbReference>
<evidence type="ECO:0000256" key="1">
    <source>
        <dbReference type="ARBA" id="ARBA00001913"/>
    </source>
</evidence>
<evidence type="ECO:0000256" key="9">
    <source>
        <dbReference type="ARBA" id="ARBA00022963"/>
    </source>
</evidence>
<keyword evidence="4" id="KW-0597">Phosphoprotein</keyword>
<accession>A0AAD5UG15</accession>
<keyword evidence="10" id="KW-1133">Transmembrane helix</keyword>
<dbReference type="GO" id="GO:0005886">
    <property type="term" value="C:plasma membrane"/>
    <property type="evidence" value="ECO:0007669"/>
    <property type="project" value="UniProtKB-SubCell"/>
</dbReference>
<dbReference type="EC" id="3.1.1.116" evidence="14"/>
<evidence type="ECO:0000256" key="2">
    <source>
        <dbReference type="ARBA" id="ARBA00004651"/>
    </source>
</evidence>
<keyword evidence="11" id="KW-0443">Lipid metabolism</keyword>
<sequence>MTQEDQLVLRTQPRNSTVTQAAFHVTSTVANTTGGLARAGIATAQTCTNIAFETAKVVTKTGHKLTRAVTAGIGLPTIGVDISEFFSLTGIELGHGATNLSLKGTTEIVRVFQQFFGDPFTMELTKEIMKMLSAEISKTGKEMGMLEMWGYFGAWISLQKQTKLRWREEFIFPSVQQVIYSPKTVKEKKFKAPAIWKVVKRTFKHKPVQETARETQFTQNPRDLIIKLDHYVKFANGCYGERALEVMKGNTPLRSHSGELNFYANYCGIATSDIVYMSSLETKSDVFNSTYVPRFIISLDHSEKTIILAFRGTLSARDVIIDLSGELIEYFVDDNQPYLVHSGMLKVVARISAQDHSSGIFKRIKELLEKHPEYSLTLTGHSLGAGIASLLSILWADPHTCRTRKESGLPDRPMQVFAFACPSIMDDRLSDLYSDLIFTVVIGWDWLARVGKAGVLELRDAAIKMKELSQTDPDLYNSISSGKCTKEQLDQLHELRYAVTLELNPNENNYNKIHPPGRVCWIYKSQSDPSVYAIYKVLNRGKLFGEILFDDNMLDHHQPTSYDQVFEQMLQQSSI</sequence>
<dbReference type="Gene3D" id="3.40.50.1820">
    <property type="entry name" value="alpha/beta hydrolase"/>
    <property type="match status" value="1"/>
</dbReference>
<dbReference type="GO" id="GO:0046340">
    <property type="term" value="P:diacylglycerol catabolic process"/>
    <property type="evidence" value="ECO:0007669"/>
    <property type="project" value="TreeGrafter"/>
</dbReference>
<keyword evidence="8" id="KW-0106">Calcium</keyword>
<dbReference type="Proteomes" id="UP001210925">
    <property type="component" value="Unassembled WGS sequence"/>
</dbReference>
<organism evidence="16 17">
    <name type="scientific">Boothiomyces macroporosus</name>
    <dbReference type="NCBI Taxonomy" id="261099"/>
    <lineage>
        <taxon>Eukaryota</taxon>
        <taxon>Fungi</taxon>
        <taxon>Fungi incertae sedis</taxon>
        <taxon>Chytridiomycota</taxon>
        <taxon>Chytridiomycota incertae sedis</taxon>
        <taxon>Chytridiomycetes</taxon>
        <taxon>Rhizophydiales</taxon>
        <taxon>Terramycetaceae</taxon>
        <taxon>Boothiomyces</taxon>
    </lineage>
</organism>
<dbReference type="GO" id="GO:0016298">
    <property type="term" value="F:lipase activity"/>
    <property type="evidence" value="ECO:0007669"/>
    <property type="project" value="TreeGrafter"/>
</dbReference>
<evidence type="ECO:0000256" key="13">
    <source>
        <dbReference type="ARBA" id="ARBA00024531"/>
    </source>
</evidence>
<comment type="caution">
    <text evidence="16">The sequence shown here is derived from an EMBL/GenBank/DDBJ whole genome shotgun (WGS) entry which is preliminary data.</text>
</comment>